<accession>A0AAE4Y7J7</accession>
<name>A0AAE4Y7J7_9RHOB</name>
<evidence type="ECO:0000313" key="1">
    <source>
        <dbReference type="EMBL" id="NBZ87253.1"/>
    </source>
</evidence>
<dbReference type="Proteomes" id="UP001193501">
    <property type="component" value="Unassembled WGS sequence"/>
</dbReference>
<evidence type="ECO:0000313" key="2">
    <source>
        <dbReference type="Proteomes" id="UP001193501"/>
    </source>
</evidence>
<dbReference type="AlphaFoldDB" id="A0AAE4Y7J7"/>
<dbReference type="RefSeq" id="WP_168774064.1">
    <property type="nucleotide sequence ID" value="NZ_JAABNR010000005.1"/>
</dbReference>
<keyword evidence="2" id="KW-1185">Reference proteome</keyword>
<organism evidence="1 2">
    <name type="scientific">Stagnihabitans tardus</name>
    <dbReference type="NCBI Taxonomy" id="2699202"/>
    <lineage>
        <taxon>Bacteria</taxon>
        <taxon>Pseudomonadati</taxon>
        <taxon>Pseudomonadota</taxon>
        <taxon>Alphaproteobacteria</taxon>
        <taxon>Rhodobacterales</taxon>
        <taxon>Paracoccaceae</taxon>
        <taxon>Stagnihabitans</taxon>
    </lineage>
</organism>
<protein>
    <submittedName>
        <fullName evidence="1">Uncharacterized protein</fullName>
    </submittedName>
</protein>
<sequence length="127" mass="14157">MKRFLILLALAACGTPQEQCIRGVSSDLATLDRLIAETRGNIARGYGYETRVEMMPEWVDCTPRPTEANPTPKPQMCFDDVAQEVRRPVSLDLRAEQAKLDSMVERRDQMAAAMAPALAACKARYPE</sequence>
<dbReference type="EMBL" id="JAABNR010000005">
    <property type="protein sequence ID" value="NBZ87253.1"/>
    <property type="molecule type" value="Genomic_DNA"/>
</dbReference>
<proteinExistence type="predicted"/>
<comment type="caution">
    <text evidence="1">The sequence shown here is derived from an EMBL/GenBank/DDBJ whole genome shotgun (WGS) entry which is preliminary data.</text>
</comment>
<reference evidence="1" key="1">
    <citation type="submission" date="2020-01" db="EMBL/GenBank/DDBJ databases">
        <authorList>
            <person name="Chen W.-M."/>
        </authorList>
    </citation>
    <scope>NUCLEOTIDE SEQUENCE</scope>
    <source>
        <strain evidence="1">CYK-10</strain>
    </source>
</reference>
<gene>
    <name evidence="1" type="ORF">GV832_06630</name>
</gene>